<evidence type="ECO:0000256" key="2">
    <source>
        <dbReference type="ARBA" id="ARBA00022448"/>
    </source>
</evidence>
<dbReference type="EMBL" id="JAJEKE010000006">
    <property type="protein sequence ID" value="MCQ1529622.1"/>
    <property type="molecule type" value="Genomic_DNA"/>
</dbReference>
<comment type="caution">
    <text evidence="8">The sequence shown here is derived from an EMBL/GenBank/DDBJ whole genome shotgun (WGS) entry which is preliminary data.</text>
</comment>
<feature type="transmembrane region" description="Helical" evidence="6">
    <location>
        <begin position="220"/>
        <end position="246"/>
    </location>
</feature>
<dbReference type="SUPFAM" id="SSF103473">
    <property type="entry name" value="MFS general substrate transporter"/>
    <property type="match status" value="1"/>
</dbReference>
<keyword evidence="5 6" id="KW-0472">Membrane</keyword>
<feature type="transmembrane region" description="Helical" evidence="6">
    <location>
        <begin position="52"/>
        <end position="72"/>
    </location>
</feature>
<organism evidence="8 9">
    <name type="scientific">Lutispora saccharofermentans</name>
    <dbReference type="NCBI Taxonomy" id="3024236"/>
    <lineage>
        <taxon>Bacteria</taxon>
        <taxon>Bacillati</taxon>
        <taxon>Bacillota</taxon>
        <taxon>Clostridia</taxon>
        <taxon>Lutisporales</taxon>
        <taxon>Lutisporaceae</taxon>
        <taxon>Lutispora</taxon>
    </lineage>
</organism>
<feature type="transmembrane region" description="Helical" evidence="6">
    <location>
        <begin position="375"/>
        <end position="395"/>
    </location>
</feature>
<dbReference type="RefSeq" id="WP_255227136.1">
    <property type="nucleotide sequence ID" value="NZ_JAJEKE010000006.1"/>
</dbReference>
<feature type="transmembrane region" description="Helical" evidence="6">
    <location>
        <begin position="84"/>
        <end position="102"/>
    </location>
</feature>
<evidence type="ECO:0000256" key="3">
    <source>
        <dbReference type="ARBA" id="ARBA00022692"/>
    </source>
</evidence>
<dbReference type="Gene3D" id="1.20.1250.20">
    <property type="entry name" value="MFS general substrate transporter like domains"/>
    <property type="match status" value="1"/>
</dbReference>
<dbReference type="InterPro" id="IPR011701">
    <property type="entry name" value="MFS"/>
</dbReference>
<dbReference type="InterPro" id="IPR036259">
    <property type="entry name" value="MFS_trans_sf"/>
</dbReference>
<accession>A0ABT1NEE2</accession>
<feature type="domain" description="Major facilitator superfamily (MFS) profile" evidence="7">
    <location>
        <begin position="17"/>
        <end position="399"/>
    </location>
</feature>
<feature type="transmembrane region" description="Helical" evidence="6">
    <location>
        <begin position="181"/>
        <end position="199"/>
    </location>
</feature>
<evidence type="ECO:0000313" key="8">
    <source>
        <dbReference type="EMBL" id="MCQ1529622.1"/>
    </source>
</evidence>
<proteinExistence type="predicted"/>
<feature type="transmembrane region" description="Helical" evidence="6">
    <location>
        <begin position="290"/>
        <end position="317"/>
    </location>
</feature>
<dbReference type="InterPro" id="IPR005829">
    <property type="entry name" value="Sugar_transporter_CS"/>
</dbReference>
<keyword evidence="3 6" id="KW-0812">Transmembrane</keyword>
<evidence type="ECO:0000256" key="6">
    <source>
        <dbReference type="SAM" id="Phobius"/>
    </source>
</evidence>
<protein>
    <submittedName>
        <fullName evidence="8">MFS transporter</fullName>
    </submittedName>
</protein>
<gene>
    <name evidence="8" type="ORF">LJD61_08655</name>
</gene>
<evidence type="ECO:0000313" key="9">
    <source>
        <dbReference type="Proteomes" id="UP001651880"/>
    </source>
</evidence>
<dbReference type="Proteomes" id="UP001651880">
    <property type="component" value="Unassembled WGS sequence"/>
</dbReference>
<feature type="transmembrane region" description="Helical" evidence="6">
    <location>
        <begin position="21"/>
        <end position="40"/>
    </location>
</feature>
<dbReference type="PROSITE" id="PS50850">
    <property type="entry name" value="MFS"/>
    <property type="match status" value="1"/>
</dbReference>
<keyword evidence="9" id="KW-1185">Reference proteome</keyword>
<reference evidence="8 9" key="1">
    <citation type="submission" date="2021-10" db="EMBL/GenBank/DDBJ databases">
        <title>Lutispora strain m25 sp. nov., a thermophilic, non-spore-forming bacterium isolated from a lab-scale methanogenic bioreactor digesting anaerobic sludge.</title>
        <authorList>
            <person name="El Houari A."/>
            <person name="Mcdonald J."/>
        </authorList>
    </citation>
    <scope>NUCLEOTIDE SEQUENCE [LARGE SCALE GENOMIC DNA]</scope>
    <source>
        <strain evidence="9">m25</strain>
    </source>
</reference>
<keyword evidence="2" id="KW-0813">Transport</keyword>
<dbReference type="InterPro" id="IPR020846">
    <property type="entry name" value="MFS_dom"/>
</dbReference>
<evidence type="ECO:0000256" key="5">
    <source>
        <dbReference type="ARBA" id="ARBA00023136"/>
    </source>
</evidence>
<dbReference type="Pfam" id="PF07690">
    <property type="entry name" value="MFS_1"/>
    <property type="match status" value="1"/>
</dbReference>
<dbReference type="PANTHER" id="PTHR23520:SF5">
    <property type="entry name" value="TRANSPORTER, PUTATIVE (AFU_ORTHOLOGUE AFUA_3G04000)-RELATED"/>
    <property type="match status" value="1"/>
</dbReference>
<sequence>MSNILYRFKHNGSFSKQVKLYMSNTFISYLVMSAFANVLQGIYFKGLGFEEGFIGNVIALKTVLIGLSAVPVGMLSDIIGRKRAVMLGVIISSLGYLGQCVFTSQLLIYFFACLNGIGSAVMYVNDAPFLAENCEEEKRINLFSINFIINQLASIFGSYSGGRIPELFGGESISILRGTQVFFALLALLALVPLCKIKNEKKSDSIRREGSFFSLLKRKNVVLIIIYNMLIGFGAGLVIPFFNLFLHYKLNVGTGVVGTIMAYSQVATIIGAFLVPYVSKKLGRVFTVQLCQVLSIPFLLIISIAGNVWLTTFVFFMRSALMNMAQPALQSLTMEIVGDEERSALSSLMNLSNHITRGISASVAGFIMANISYELPYYITAVLYITAILLFARIFDSGKKKNQASMTE</sequence>
<name>A0ABT1NEE2_9FIRM</name>
<comment type="subcellular location">
    <subcellularLocation>
        <location evidence="1">Cell membrane</location>
        <topology evidence="1">Multi-pass membrane protein</topology>
    </subcellularLocation>
</comment>
<dbReference type="PROSITE" id="PS00216">
    <property type="entry name" value="SUGAR_TRANSPORT_1"/>
    <property type="match status" value="1"/>
</dbReference>
<dbReference type="PANTHER" id="PTHR23520">
    <property type="entry name" value="TRANSPORTER, PUTATIVE (AFU_ORTHOLOGUE AFUA_3G04000)-RELATED"/>
    <property type="match status" value="1"/>
</dbReference>
<feature type="transmembrane region" description="Helical" evidence="6">
    <location>
        <begin position="252"/>
        <end position="278"/>
    </location>
</feature>
<evidence type="ECO:0000256" key="4">
    <source>
        <dbReference type="ARBA" id="ARBA00022989"/>
    </source>
</evidence>
<evidence type="ECO:0000256" key="1">
    <source>
        <dbReference type="ARBA" id="ARBA00004651"/>
    </source>
</evidence>
<keyword evidence="4 6" id="KW-1133">Transmembrane helix</keyword>
<evidence type="ECO:0000259" key="7">
    <source>
        <dbReference type="PROSITE" id="PS50850"/>
    </source>
</evidence>